<dbReference type="OrthoDB" id="6709247at2"/>
<dbReference type="AlphaFoldDB" id="A0A4R1Y406"/>
<organism evidence="1 2">
    <name type="scientific">Acinetobacter calcoaceticus</name>
    <dbReference type="NCBI Taxonomy" id="471"/>
    <lineage>
        <taxon>Bacteria</taxon>
        <taxon>Pseudomonadati</taxon>
        <taxon>Pseudomonadota</taxon>
        <taxon>Gammaproteobacteria</taxon>
        <taxon>Moraxellales</taxon>
        <taxon>Moraxellaceae</taxon>
        <taxon>Acinetobacter</taxon>
        <taxon>Acinetobacter calcoaceticus/baumannii complex</taxon>
    </lineage>
</organism>
<keyword evidence="2" id="KW-1185">Reference proteome</keyword>
<evidence type="ECO:0000313" key="1">
    <source>
        <dbReference type="EMBL" id="TCM71059.1"/>
    </source>
</evidence>
<reference evidence="1 2" key="1">
    <citation type="submission" date="2019-03" db="EMBL/GenBank/DDBJ databases">
        <title>Genomic analyses of the natural microbiome of Caenorhabditis elegans.</title>
        <authorList>
            <person name="Samuel B."/>
        </authorList>
    </citation>
    <scope>NUCLEOTIDE SEQUENCE [LARGE SCALE GENOMIC DNA]</scope>
    <source>
        <strain evidence="1 2">JUb89</strain>
    </source>
</reference>
<comment type="caution">
    <text evidence="1">The sequence shown here is derived from an EMBL/GenBank/DDBJ whole genome shotgun (WGS) entry which is preliminary data.</text>
</comment>
<dbReference type="EMBL" id="SLVJ01000001">
    <property type="protein sequence ID" value="TCM71059.1"/>
    <property type="molecule type" value="Genomic_DNA"/>
</dbReference>
<dbReference type="Proteomes" id="UP000294963">
    <property type="component" value="Unassembled WGS sequence"/>
</dbReference>
<sequence length="249" mass="29468">MRRIILIIGVVIIAIAAVFFYQHSTENNEQANRQNFDLVMAEKMRDLYGKAQDWSKPMQFEVQDKRLKGDYKKLSEFILNLWVNGIETRNQYLRDLNAAQWTTFLNVERLDADRKQGYKQTEQMLKTVHQVTERYQQQSNKNKLEALATAKVLDVREDLRAPMQAKLEHNLKLNKESELILLELQILDKADAMFEMLKKYQWQVDDGKILFYQDAQVKQFNLLYQDLLTLNAKIEQKKTQNAEGIEEEF</sequence>
<name>A0A4R1Y406_ACICA</name>
<accession>A0A4R1Y406</accession>
<protein>
    <submittedName>
        <fullName evidence="1">Uncharacterized protein</fullName>
    </submittedName>
</protein>
<gene>
    <name evidence="1" type="ORF">EC844_101340</name>
</gene>
<evidence type="ECO:0000313" key="2">
    <source>
        <dbReference type="Proteomes" id="UP000294963"/>
    </source>
</evidence>
<proteinExistence type="predicted"/>